<reference evidence="3" key="1">
    <citation type="journal article" date="2020" name="Nature">
        <title>Giant virus diversity and host interactions through global metagenomics.</title>
        <authorList>
            <person name="Schulz F."/>
            <person name="Roux S."/>
            <person name="Paez-Espino D."/>
            <person name="Jungbluth S."/>
            <person name="Walsh D.A."/>
            <person name="Denef V.J."/>
            <person name="McMahon K.D."/>
            <person name="Konstantinidis K.T."/>
            <person name="Eloe-Fadrosh E.A."/>
            <person name="Kyrpides N.C."/>
            <person name="Woyke T."/>
        </authorList>
    </citation>
    <scope>NUCLEOTIDE SEQUENCE</scope>
    <source>
        <strain evidence="3">GVMAG-M-3300027769-26</strain>
    </source>
</reference>
<dbReference type="InterPro" id="IPR016193">
    <property type="entry name" value="Cytidine_deaminase-like"/>
</dbReference>
<evidence type="ECO:0000259" key="2">
    <source>
        <dbReference type="PROSITE" id="PS51747"/>
    </source>
</evidence>
<dbReference type="GO" id="GO:0003824">
    <property type="term" value="F:catalytic activity"/>
    <property type="evidence" value="ECO:0007669"/>
    <property type="project" value="InterPro"/>
</dbReference>
<dbReference type="SUPFAM" id="SSF53927">
    <property type="entry name" value="Cytidine deaminase-like"/>
    <property type="match status" value="1"/>
</dbReference>
<feature type="compositionally biased region" description="Polar residues" evidence="1">
    <location>
        <begin position="8"/>
        <end position="26"/>
    </location>
</feature>
<feature type="domain" description="CMP/dCMP-type deaminase" evidence="2">
    <location>
        <begin position="47"/>
        <end position="169"/>
    </location>
</feature>
<dbReference type="PROSITE" id="PS51747">
    <property type="entry name" value="CYT_DCMP_DEAMINASES_2"/>
    <property type="match status" value="1"/>
</dbReference>
<dbReference type="Pfam" id="PF00383">
    <property type="entry name" value="dCMP_cyt_deam_1"/>
    <property type="match status" value="1"/>
</dbReference>
<dbReference type="EMBL" id="MN740459">
    <property type="protein sequence ID" value="QHU27569.1"/>
    <property type="molecule type" value="Genomic_DNA"/>
</dbReference>
<evidence type="ECO:0000256" key="1">
    <source>
        <dbReference type="SAM" id="MobiDB-lite"/>
    </source>
</evidence>
<organism evidence="3">
    <name type="scientific">viral metagenome</name>
    <dbReference type="NCBI Taxonomy" id="1070528"/>
    <lineage>
        <taxon>unclassified sequences</taxon>
        <taxon>metagenomes</taxon>
        <taxon>organismal metagenomes</taxon>
    </lineage>
</organism>
<dbReference type="Gene3D" id="3.40.140.10">
    <property type="entry name" value="Cytidine Deaminase, domain 2"/>
    <property type="match status" value="1"/>
</dbReference>
<feature type="region of interest" description="Disordered" evidence="1">
    <location>
        <begin position="1"/>
        <end position="27"/>
    </location>
</feature>
<proteinExistence type="predicted"/>
<dbReference type="InterPro" id="IPR002125">
    <property type="entry name" value="CMP_dCMP_dom"/>
</dbReference>
<accession>A0A6C0L9A9</accession>
<dbReference type="AlphaFoldDB" id="A0A6C0L9A9"/>
<name>A0A6C0L9A9_9ZZZZ</name>
<evidence type="ECO:0000313" key="3">
    <source>
        <dbReference type="EMBL" id="QHU27569.1"/>
    </source>
</evidence>
<protein>
    <recommendedName>
        <fullName evidence="2">CMP/dCMP-type deaminase domain-containing protein</fullName>
    </recommendedName>
</protein>
<sequence>MPDDRNALNGSTITAINPGNQGNPSHLNKRIPRYKMGDDNVIKISNDKQKYYLNIAAKIATKSPVYTHKHGAIIVYKDIVISSGYNFYIKGNSMHAEISAISKINKKYKGILNECDIYVVRIGPNSLDNPLKYSRPCLDCESTIMKYNIKNVYYSTSCEYDIVHGAIHNKNKCKCFL</sequence>